<accession>A0A6A5ZX62</accession>
<dbReference type="EMBL" id="ML977527">
    <property type="protein sequence ID" value="KAF2123483.1"/>
    <property type="molecule type" value="Genomic_DNA"/>
</dbReference>
<proteinExistence type="predicted"/>
<dbReference type="Proteomes" id="UP000799771">
    <property type="component" value="Unassembled WGS sequence"/>
</dbReference>
<dbReference type="OrthoDB" id="4735787at2759"/>
<evidence type="ECO:0000313" key="1">
    <source>
        <dbReference type="EMBL" id="KAF2123483.1"/>
    </source>
</evidence>
<sequence length="472" mass="52857">MLSQIHSPHHFQKIKRLQSGVECSPSSKSINTSARLAKSPPRSLTLFSDTCHTYHPSISWLDGLISDYPLFDESSRIHEIITAMKSRLLHYALEGCRAILAPLLSKSNSADNLLCNSINTRPDVWKAVLSAQHYGVIYLVSRSDARDIYLSSIKAHPSETQAIDEFLRVDAAGIRAINYAVHAYIRRDGLRVDHASSFVPPNAISSVGERHVVIRAVDFERTSESVLAETIPLWDLHDFAHLSCATLCPSLFGNKYQTHLALLHKSLTALVRSPGMSAGTGPKISDGMIFSQLLTPMFTEALKQNKSYTYASLTEKLAIDLAEYLLGQKALKHLSTGNMMTLSEPITPIQLAVLVQNKGYELPASEIEQRVFTRGGPTGSSDDVLLPMSAKERIEYLATSRSWMYFEVRNTIKHRAHKTAYKIVCSRLMQKAKEGSDKQKELLCIIKSHLMFEDWQAGEQINLWSFLAEKEW</sequence>
<evidence type="ECO:0000313" key="2">
    <source>
        <dbReference type="Proteomes" id="UP000799771"/>
    </source>
</evidence>
<dbReference type="AlphaFoldDB" id="A0A6A5ZX62"/>
<keyword evidence="2" id="KW-1185">Reference proteome</keyword>
<dbReference type="RefSeq" id="XP_033517877.1">
    <property type="nucleotide sequence ID" value="XM_033664548.1"/>
</dbReference>
<reference evidence="1" key="1">
    <citation type="journal article" date="2020" name="Stud. Mycol.">
        <title>101 Dothideomycetes genomes: a test case for predicting lifestyles and emergence of pathogens.</title>
        <authorList>
            <person name="Haridas S."/>
            <person name="Albert R."/>
            <person name="Binder M."/>
            <person name="Bloem J."/>
            <person name="Labutti K."/>
            <person name="Salamov A."/>
            <person name="Andreopoulos B."/>
            <person name="Baker S."/>
            <person name="Barry K."/>
            <person name="Bills G."/>
            <person name="Bluhm B."/>
            <person name="Cannon C."/>
            <person name="Castanera R."/>
            <person name="Culley D."/>
            <person name="Daum C."/>
            <person name="Ezra D."/>
            <person name="Gonzalez J."/>
            <person name="Henrissat B."/>
            <person name="Kuo A."/>
            <person name="Liang C."/>
            <person name="Lipzen A."/>
            <person name="Lutzoni F."/>
            <person name="Magnuson J."/>
            <person name="Mondo S."/>
            <person name="Nolan M."/>
            <person name="Ohm R."/>
            <person name="Pangilinan J."/>
            <person name="Park H.-J."/>
            <person name="Ramirez L."/>
            <person name="Alfaro M."/>
            <person name="Sun H."/>
            <person name="Tritt A."/>
            <person name="Yoshinaga Y."/>
            <person name="Zwiers L.-H."/>
            <person name="Turgeon B."/>
            <person name="Goodwin S."/>
            <person name="Spatafora J."/>
            <person name="Crous P."/>
            <person name="Grigoriev I."/>
        </authorList>
    </citation>
    <scope>NUCLEOTIDE SEQUENCE</scope>
    <source>
        <strain evidence="1">CBS 119687</strain>
    </source>
</reference>
<organism evidence="1 2">
    <name type="scientific">Dothidotthia symphoricarpi CBS 119687</name>
    <dbReference type="NCBI Taxonomy" id="1392245"/>
    <lineage>
        <taxon>Eukaryota</taxon>
        <taxon>Fungi</taxon>
        <taxon>Dikarya</taxon>
        <taxon>Ascomycota</taxon>
        <taxon>Pezizomycotina</taxon>
        <taxon>Dothideomycetes</taxon>
        <taxon>Pleosporomycetidae</taxon>
        <taxon>Pleosporales</taxon>
        <taxon>Dothidotthiaceae</taxon>
        <taxon>Dothidotthia</taxon>
    </lineage>
</organism>
<protein>
    <submittedName>
        <fullName evidence="1">Uncharacterized protein</fullName>
    </submittedName>
</protein>
<name>A0A6A5ZX62_9PLEO</name>
<dbReference type="GeneID" id="54404980"/>
<gene>
    <name evidence="1" type="ORF">P153DRAFT_303864</name>
</gene>